<reference evidence="2 3" key="1">
    <citation type="submission" date="2024-01" db="EMBL/GenBank/DDBJ databases">
        <title>The genomes of 5 underutilized Papilionoideae crops provide insights into root nodulation and disease resistanc.</title>
        <authorList>
            <person name="Yuan L."/>
        </authorList>
    </citation>
    <scope>NUCLEOTIDE SEQUENCE [LARGE SCALE GENOMIC DNA]</scope>
    <source>
        <strain evidence="2">ZHUSHIDOU_FW_LH</strain>
        <tissue evidence="2">Leaf</tissue>
    </source>
</reference>
<accession>A0AAN9HR09</accession>
<gene>
    <name evidence="2" type="ORF">RIF29_39766</name>
</gene>
<name>A0AAN9HR09_CROPI</name>
<comment type="caution">
    <text evidence="2">The sequence shown here is derived from an EMBL/GenBank/DDBJ whole genome shotgun (WGS) entry which is preliminary data.</text>
</comment>
<dbReference type="AlphaFoldDB" id="A0AAN9HR09"/>
<sequence length="158" mass="17951">MDTESSNTRASDTTTYGGENQSVSGSERKKDRHTYAAVHVLVLLHLSLSLSISPPWPQCAPRVPLFEILPPQFLHLSLSLRHAICFHLLYIIDETDIIIEGSSYCWILQYISDETDFFVGSKSSLEFEFICEWHFPARFDCHKAGEKNDSTIQTSNLI</sequence>
<feature type="region of interest" description="Disordered" evidence="1">
    <location>
        <begin position="1"/>
        <end position="30"/>
    </location>
</feature>
<proteinExistence type="predicted"/>
<organism evidence="2 3">
    <name type="scientific">Crotalaria pallida</name>
    <name type="common">Smooth rattlebox</name>
    <name type="synonym">Crotalaria striata</name>
    <dbReference type="NCBI Taxonomy" id="3830"/>
    <lineage>
        <taxon>Eukaryota</taxon>
        <taxon>Viridiplantae</taxon>
        <taxon>Streptophyta</taxon>
        <taxon>Embryophyta</taxon>
        <taxon>Tracheophyta</taxon>
        <taxon>Spermatophyta</taxon>
        <taxon>Magnoliopsida</taxon>
        <taxon>eudicotyledons</taxon>
        <taxon>Gunneridae</taxon>
        <taxon>Pentapetalae</taxon>
        <taxon>rosids</taxon>
        <taxon>fabids</taxon>
        <taxon>Fabales</taxon>
        <taxon>Fabaceae</taxon>
        <taxon>Papilionoideae</taxon>
        <taxon>50 kb inversion clade</taxon>
        <taxon>genistoids sensu lato</taxon>
        <taxon>core genistoids</taxon>
        <taxon>Crotalarieae</taxon>
        <taxon>Crotalaria</taxon>
    </lineage>
</organism>
<dbReference type="EMBL" id="JAYWIO010000008">
    <property type="protein sequence ID" value="KAK7244937.1"/>
    <property type="molecule type" value="Genomic_DNA"/>
</dbReference>
<evidence type="ECO:0000313" key="2">
    <source>
        <dbReference type="EMBL" id="KAK7244937.1"/>
    </source>
</evidence>
<protein>
    <submittedName>
        <fullName evidence="2">Uncharacterized protein</fullName>
    </submittedName>
</protein>
<keyword evidence="3" id="KW-1185">Reference proteome</keyword>
<dbReference type="Proteomes" id="UP001372338">
    <property type="component" value="Unassembled WGS sequence"/>
</dbReference>
<evidence type="ECO:0000313" key="3">
    <source>
        <dbReference type="Proteomes" id="UP001372338"/>
    </source>
</evidence>
<evidence type="ECO:0000256" key="1">
    <source>
        <dbReference type="SAM" id="MobiDB-lite"/>
    </source>
</evidence>
<feature type="compositionally biased region" description="Polar residues" evidence="1">
    <location>
        <begin position="1"/>
        <end position="25"/>
    </location>
</feature>